<proteinExistence type="predicted"/>
<reference evidence="2 3" key="1">
    <citation type="submission" date="2018-04" db="EMBL/GenBank/DDBJ databases">
        <authorList>
            <person name="Zhang X."/>
            <person name="Yuan J."/>
            <person name="Li F."/>
            <person name="Xiang J."/>
        </authorList>
    </citation>
    <scope>NUCLEOTIDE SEQUENCE [LARGE SCALE GENOMIC DNA]</scope>
    <source>
        <tissue evidence="2">Muscle</tissue>
    </source>
</reference>
<evidence type="ECO:0000256" key="1">
    <source>
        <dbReference type="SAM" id="MobiDB-lite"/>
    </source>
</evidence>
<dbReference type="OrthoDB" id="6375773at2759"/>
<dbReference type="AlphaFoldDB" id="A0A423SH83"/>
<feature type="compositionally biased region" description="Low complexity" evidence="1">
    <location>
        <begin position="231"/>
        <end position="244"/>
    </location>
</feature>
<accession>A0A423SH83</accession>
<protein>
    <submittedName>
        <fullName evidence="2">Putative methyl-CpG-binding domain protein 5 isoform X3</fullName>
    </submittedName>
</protein>
<reference evidence="2 3" key="2">
    <citation type="submission" date="2019-01" db="EMBL/GenBank/DDBJ databases">
        <title>The decoding of complex shrimp genome reveals the adaptation for benthos swimmer, frequently molting mechanism and breeding impact on genome.</title>
        <authorList>
            <person name="Sun Y."/>
            <person name="Gao Y."/>
            <person name="Yu Y."/>
        </authorList>
    </citation>
    <scope>NUCLEOTIDE SEQUENCE [LARGE SCALE GENOMIC DNA]</scope>
    <source>
        <tissue evidence="2">Muscle</tissue>
    </source>
</reference>
<evidence type="ECO:0000313" key="2">
    <source>
        <dbReference type="EMBL" id="ROT63576.1"/>
    </source>
</evidence>
<comment type="caution">
    <text evidence="2">The sequence shown here is derived from an EMBL/GenBank/DDBJ whole genome shotgun (WGS) entry which is preliminary data.</text>
</comment>
<dbReference type="STRING" id="6689.A0A423SH83"/>
<evidence type="ECO:0000313" key="3">
    <source>
        <dbReference type="Proteomes" id="UP000283509"/>
    </source>
</evidence>
<feature type="region of interest" description="Disordered" evidence="1">
    <location>
        <begin position="156"/>
        <end position="204"/>
    </location>
</feature>
<feature type="compositionally biased region" description="Pro residues" evidence="1">
    <location>
        <begin position="7"/>
        <end position="20"/>
    </location>
</feature>
<keyword evidence="3" id="KW-1185">Reference proteome</keyword>
<feature type="region of interest" description="Disordered" evidence="1">
    <location>
        <begin position="437"/>
        <end position="474"/>
    </location>
</feature>
<organism evidence="2 3">
    <name type="scientific">Penaeus vannamei</name>
    <name type="common">Whiteleg shrimp</name>
    <name type="synonym">Litopenaeus vannamei</name>
    <dbReference type="NCBI Taxonomy" id="6689"/>
    <lineage>
        <taxon>Eukaryota</taxon>
        <taxon>Metazoa</taxon>
        <taxon>Ecdysozoa</taxon>
        <taxon>Arthropoda</taxon>
        <taxon>Crustacea</taxon>
        <taxon>Multicrustacea</taxon>
        <taxon>Malacostraca</taxon>
        <taxon>Eumalacostraca</taxon>
        <taxon>Eucarida</taxon>
        <taxon>Decapoda</taxon>
        <taxon>Dendrobranchiata</taxon>
        <taxon>Penaeoidea</taxon>
        <taxon>Penaeidae</taxon>
        <taxon>Penaeus</taxon>
    </lineage>
</organism>
<feature type="compositionally biased region" description="Basic and acidic residues" evidence="1">
    <location>
        <begin position="22"/>
        <end position="34"/>
    </location>
</feature>
<gene>
    <name evidence="2" type="ORF">C7M84_018536</name>
</gene>
<feature type="compositionally biased region" description="Polar residues" evidence="1">
    <location>
        <begin position="554"/>
        <end position="565"/>
    </location>
</feature>
<feature type="region of interest" description="Disordered" evidence="1">
    <location>
        <begin position="388"/>
        <end position="422"/>
    </location>
</feature>
<feature type="region of interest" description="Disordered" evidence="1">
    <location>
        <begin position="1"/>
        <end position="34"/>
    </location>
</feature>
<sequence length="565" mass="59306">MTSPTAPLSPAPPSPLPPPRLSRRESAAPAPDRKLELVRNRSKSHICPAKGTSGLVVVGRSRSLARNFCRGGSQGGEWRDGDWALALTESVGADGGLWAGIGVGLSGQGRGEFALRGSGGPTACRRAQNRVGRSVSREGMVGFWFNLSSLARWTEEAEAESRGAGHPASDPHVHPPAPRPGRVPHAAGNACADAKGSPHAHADAQRCPYAHTDAVRAPNPHADAQAALSRPNAPRNAHPNAADATGWGMMGAIPRMAGGGGYGPVGGVMNVPQGCNHHYHQQHGPAQHCTPTSHACCDNHHRFPVNMPSNMNNMGPNMAMGPGIRPGIGPGFGEMPQQPQPPPPNMMGPGSHMMPGMRGVAPHPPGFMNANMMCRMPGPGMMPPRVLPPGNMANPQGGTERPSAPATFWEEGEKRRKTGGRAKKRFKGVLERASPCPNVDVRNIHGEHPRPNMSGQGGPGPPHSGPSFMDDPSGYLAQQTALLNNTMAGGGMGHHDNTLCPSHTFNTHKCNRSPHTNPNLATNQYLNSNKSTDLIQGGLSEKPTCCSRKDSKSSRGCQTVPGSGC</sequence>
<feature type="compositionally biased region" description="Basic and acidic residues" evidence="1">
    <location>
        <begin position="156"/>
        <end position="173"/>
    </location>
</feature>
<name>A0A423SH83_PENVA</name>
<feature type="region of interest" description="Disordered" evidence="1">
    <location>
        <begin position="224"/>
        <end position="244"/>
    </location>
</feature>
<dbReference type="Proteomes" id="UP000283509">
    <property type="component" value="Unassembled WGS sequence"/>
</dbReference>
<dbReference type="EMBL" id="QCYY01003419">
    <property type="protein sequence ID" value="ROT63576.1"/>
    <property type="molecule type" value="Genomic_DNA"/>
</dbReference>
<feature type="region of interest" description="Disordered" evidence="1">
    <location>
        <begin position="543"/>
        <end position="565"/>
    </location>
</feature>